<evidence type="ECO:0000256" key="2">
    <source>
        <dbReference type="SAM" id="MobiDB-lite"/>
    </source>
</evidence>
<evidence type="ECO:0000313" key="4">
    <source>
        <dbReference type="Proteomes" id="UP001162029"/>
    </source>
</evidence>
<feature type="coiled-coil region" evidence="1">
    <location>
        <begin position="348"/>
        <end position="379"/>
    </location>
</feature>
<evidence type="ECO:0000313" key="3">
    <source>
        <dbReference type="EMBL" id="CAI5743703.1"/>
    </source>
</evidence>
<feature type="region of interest" description="Disordered" evidence="2">
    <location>
        <begin position="243"/>
        <end position="298"/>
    </location>
</feature>
<keyword evidence="4" id="KW-1185">Reference proteome</keyword>
<protein>
    <submittedName>
        <fullName evidence="3">Uncharacterized protein</fullName>
    </submittedName>
</protein>
<accession>A0AAV0V5U0</accession>
<keyword evidence="1" id="KW-0175">Coiled coil</keyword>
<gene>
    <name evidence="3" type="ORF">PDE001_LOCUS8900</name>
</gene>
<comment type="caution">
    <text evidence="3">The sequence shown here is derived from an EMBL/GenBank/DDBJ whole genome shotgun (WGS) entry which is preliminary data.</text>
</comment>
<evidence type="ECO:0000256" key="1">
    <source>
        <dbReference type="SAM" id="Coils"/>
    </source>
</evidence>
<feature type="compositionally biased region" description="Polar residues" evidence="2">
    <location>
        <begin position="243"/>
        <end position="265"/>
    </location>
</feature>
<dbReference type="AlphaFoldDB" id="A0AAV0V5U0"/>
<dbReference type="Proteomes" id="UP001162029">
    <property type="component" value="Unassembled WGS sequence"/>
</dbReference>
<name>A0AAV0V5U0_9STRA</name>
<organism evidence="3 4">
    <name type="scientific">Peronospora destructor</name>
    <dbReference type="NCBI Taxonomy" id="86335"/>
    <lineage>
        <taxon>Eukaryota</taxon>
        <taxon>Sar</taxon>
        <taxon>Stramenopiles</taxon>
        <taxon>Oomycota</taxon>
        <taxon>Peronosporomycetes</taxon>
        <taxon>Peronosporales</taxon>
        <taxon>Peronosporaceae</taxon>
        <taxon>Peronospora</taxon>
    </lineage>
</organism>
<reference evidence="3" key="1">
    <citation type="submission" date="2022-12" db="EMBL/GenBank/DDBJ databases">
        <authorList>
            <person name="Webb A."/>
        </authorList>
    </citation>
    <scope>NUCLEOTIDE SEQUENCE</scope>
    <source>
        <strain evidence="3">Pd1</strain>
    </source>
</reference>
<dbReference type="EMBL" id="CANTFM010001916">
    <property type="protein sequence ID" value="CAI5743703.1"/>
    <property type="molecule type" value="Genomic_DNA"/>
</dbReference>
<proteinExistence type="predicted"/>
<sequence length="408" mass="45249">MEPSNGAVVWAKGHMMPTAKPESVIDEASAGKDRGCSWPPKKADYHHSQMAAAWRGNSDLPVRQMQEPQAGGVPRSVLKRLLAIPSAPGSPIGSPRRRCASASIVAMVHSPRAFANSEKSPFEKRDPTADTASYHWCSPTFAATEFGSYESSSNCSSQSSSPIPIGHFSDHLIPSDEEEDEIKDEVIMLRQQIALLVKSLEHEKKRRASEQHLMQKKIIELQSLIRENGHEEDMRMMDLMKETPSSTQIGLSSTRETELENSQPRRWSAPVYEDEGVESSSSGCLQKQKDANEDEAAAPKHTRLRARMHAIVINSQRETQTLRTQLESAKRSQNKREKELTLKTTVEVTALEQKHAAAETRLMQEAANSAAQVKKLEAEKMELVACMQVQHRASEAAGACSWWQADSG</sequence>